<dbReference type="OrthoDB" id="5586090at2759"/>
<keyword evidence="4 6" id="KW-0472">Membrane</keyword>
<evidence type="ECO:0000256" key="2">
    <source>
        <dbReference type="ARBA" id="ARBA00022692"/>
    </source>
</evidence>
<organism evidence="9 10">
    <name type="scientific">Saccharomyces pastorianus</name>
    <name type="common">Lager yeast</name>
    <name type="synonym">Saccharomyces cerevisiae x Saccharomyces eubayanus</name>
    <dbReference type="NCBI Taxonomy" id="27292"/>
    <lineage>
        <taxon>Eukaryota</taxon>
        <taxon>Fungi</taxon>
        <taxon>Dikarya</taxon>
        <taxon>Ascomycota</taxon>
        <taxon>Saccharomycotina</taxon>
        <taxon>Saccharomycetes</taxon>
        <taxon>Saccharomycetales</taxon>
        <taxon>Saccharomycetaceae</taxon>
        <taxon>Saccharomyces</taxon>
    </lineage>
</organism>
<dbReference type="InterPro" id="IPR052646">
    <property type="entry name" value="Peroxisomal_PEX28-32"/>
</dbReference>
<evidence type="ECO:0000256" key="3">
    <source>
        <dbReference type="ARBA" id="ARBA00022989"/>
    </source>
</evidence>
<keyword evidence="3 6" id="KW-1133">Transmembrane helix</keyword>
<dbReference type="InterPro" id="IPR010482">
    <property type="entry name" value="TECPR1-like_DysF"/>
</dbReference>
<evidence type="ECO:0000256" key="6">
    <source>
        <dbReference type="SAM" id="Phobius"/>
    </source>
</evidence>
<comment type="subcellular location">
    <subcellularLocation>
        <location evidence="1">Peroxisome membrane</location>
        <topology evidence="1">Multi-pass membrane protein</topology>
    </subcellularLocation>
</comment>
<keyword evidence="2 6" id="KW-0812">Transmembrane</keyword>
<gene>
    <name evidence="9" type="primary">PEX31_2</name>
    <name evidence="9" type="ORF">GRS66_007628</name>
</gene>
<dbReference type="Proteomes" id="UP000501346">
    <property type="component" value="Chromosome SeVII-ScVII"/>
</dbReference>
<evidence type="ECO:0000313" key="10">
    <source>
        <dbReference type="Proteomes" id="UP000501346"/>
    </source>
</evidence>
<dbReference type="GO" id="GO:0005778">
    <property type="term" value="C:peroxisomal membrane"/>
    <property type="evidence" value="ECO:0007669"/>
    <property type="project" value="UniProtKB-SubCell"/>
</dbReference>
<keyword evidence="10" id="KW-1185">Reference proteome</keyword>
<evidence type="ECO:0000313" key="9">
    <source>
        <dbReference type="EMBL" id="QID85079.1"/>
    </source>
</evidence>
<dbReference type="GO" id="GO:0007031">
    <property type="term" value="P:peroxisome organization"/>
    <property type="evidence" value="ECO:0007669"/>
    <property type="project" value="UniProtKB-ARBA"/>
</dbReference>
<dbReference type="PANTHER" id="PTHR31679">
    <property type="entry name" value="PEROXISOMAL MEMBRANE PROTEIN PEX30-RELATED"/>
    <property type="match status" value="1"/>
</dbReference>
<proteinExistence type="predicted"/>
<feature type="domain" description="Peroxin/Ferlin" evidence="8">
    <location>
        <begin position="229"/>
        <end position="262"/>
    </location>
</feature>
<dbReference type="PANTHER" id="PTHR31679:SF2">
    <property type="entry name" value="PEROXISOMAL MEMBRANE PROTEIN PEX30-RELATED"/>
    <property type="match status" value="1"/>
</dbReference>
<dbReference type="Pfam" id="PF06398">
    <property type="entry name" value="Pex24p"/>
    <property type="match status" value="1"/>
</dbReference>
<dbReference type="InterPro" id="IPR006614">
    <property type="entry name" value="Peroxin/Ferlin"/>
</dbReference>
<dbReference type="SMART" id="SM00693">
    <property type="entry name" value="DysFN"/>
    <property type="match status" value="1"/>
</dbReference>
<evidence type="ECO:0000256" key="4">
    <source>
        <dbReference type="ARBA" id="ARBA00023136"/>
    </source>
</evidence>
<evidence type="ECO:0000256" key="5">
    <source>
        <dbReference type="ARBA" id="ARBA00023140"/>
    </source>
</evidence>
<dbReference type="SMART" id="SM00694">
    <property type="entry name" value="DysFC"/>
    <property type="match status" value="1"/>
</dbReference>
<keyword evidence="5" id="KW-0576">Peroxisome</keyword>
<feature type="transmembrane region" description="Helical" evidence="6">
    <location>
        <begin position="91"/>
        <end position="107"/>
    </location>
</feature>
<evidence type="ECO:0000256" key="1">
    <source>
        <dbReference type="ARBA" id="ARBA00004585"/>
    </source>
</evidence>
<feature type="domain" description="Peroxin/Ferlin" evidence="7">
    <location>
        <begin position="138"/>
        <end position="204"/>
    </location>
</feature>
<evidence type="ECO:0000259" key="8">
    <source>
        <dbReference type="SMART" id="SM00694"/>
    </source>
</evidence>
<reference evidence="9 10" key="1">
    <citation type="journal article" date="2019" name="BMC Genomics">
        <title>Chromosome level assembly and comparative genome analysis confirm lager-brewing yeasts originated from a single hybridization.</title>
        <authorList>
            <person name="Salazar A.N."/>
            <person name="Gorter de Vries A.R."/>
            <person name="van den Broek M."/>
            <person name="Brouwers N."/>
            <person name="de la Torre Cortes P."/>
            <person name="Kuijpers N.G.A."/>
            <person name="Daran J.G."/>
            <person name="Abeel T."/>
        </authorList>
    </citation>
    <scope>NUCLEOTIDE SEQUENCE [LARGE SCALE GENOMIC DNA]</scope>
    <source>
        <strain evidence="9 10">CBS 1483</strain>
    </source>
</reference>
<sequence length="325" mass="37168">MASCPSLDDIIHVMDRVSMKSSAVLSPITILSAQDVRRLLFTVAFLSPIYIFLTMFVLPPNYLMLAGGLYVLTYHSKLIRRMRRYMWKFRIVRLLVFFVTGLDLGGPDNNRRLFASVNKKIRSFVWNEVGNTSSTKKTVLFKVALFENQRRWLGIGWTSTMLSYERASWTDEFLNSSPSPDMFTLPEKQSGMAWEWHDKDWMLDLTNDGAIQLPASATKTKFKPGADEGFIYCDNTWNNPSATDTYKKYTRIRRWVRTATVTTTYDNEPNVEKVSMNTLAPKSEDNDKGRKRKVSFSAANEVHIIPSSSNSKLIEMSDIAMDGSL</sequence>
<dbReference type="EMBL" id="CP049004">
    <property type="protein sequence ID" value="QID85079.1"/>
    <property type="molecule type" value="Genomic_DNA"/>
</dbReference>
<evidence type="ECO:0000259" key="7">
    <source>
        <dbReference type="SMART" id="SM00693"/>
    </source>
</evidence>
<accession>A0A6C1E7T3</accession>
<name>A0A6C1E7T3_SACPS</name>
<dbReference type="AlphaFoldDB" id="A0A6C1E7T3"/>
<protein>
    <submittedName>
        <fullName evidence="9">Peroxisome size and maintenance regulator</fullName>
    </submittedName>
</protein>